<evidence type="ECO:0000313" key="1">
    <source>
        <dbReference type="EMBL" id="KAH3711473.1"/>
    </source>
</evidence>
<dbReference type="Proteomes" id="UP000828390">
    <property type="component" value="Unassembled WGS sequence"/>
</dbReference>
<protein>
    <submittedName>
        <fullName evidence="1">Uncharacterized protein</fullName>
    </submittedName>
</protein>
<sequence length="201" mass="23693">MDNSEFGSDLAKLSIDSDSVETYVQQFEDEIKVILDKHAPIKEKMQIYRSPNPWFSENILQSNRLLRRSETIWQKYRKQQDYENYKVSLHKYHCELKNEKQLALSQNVLKSKADSKKLYKFVSELTGSKSDNPLPTVQNENTLADTFADYFMQKIEIIQENLKDFDNYTPIAKQVTQLENLEKLTEDEIRKIINQIQTKST</sequence>
<dbReference type="PANTHER" id="PTHR46670:SF3">
    <property type="entry name" value="ENDONUCLEASE_EXONUCLEASE_PHOSPHATASE DOMAIN-CONTAINING PROTEIN"/>
    <property type="match status" value="1"/>
</dbReference>
<comment type="caution">
    <text evidence="1">The sequence shown here is derived from an EMBL/GenBank/DDBJ whole genome shotgun (WGS) entry which is preliminary data.</text>
</comment>
<dbReference type="AlphaFoldDB" id="A0A9D3Z1R4"/>
<dbReference type="EMBL" id="JAIWYP010000014">
    <property type="protein sequence ID" value="KAH3711473.1"/>
    <property type="molecule type" value="Genomic_DNA"/>
</dbReference>
<organism evidence="1 2">
    <name type="scientific">Dreissena polymorpha</name>
    <name type="common">Zebra mussel</name>
    <name type="synonym">Mytilus polymorpha</name>
    <dbReference type="NCBI Taxonomy" id="45954"/>
    <lineage>
        <taxon>Eukaryota</taxon>
        <taxon>Metazoa</taxon>
        <taxon>Spiralia</taxon>
        <taxon>Lophotrochozoa</taxon>
        <taxon>Mollusca</taxon>
        <taxon>Bivalvia</taxon>
        <taxon>Autobranchia</taxon>
        <taxon>Heteroconchia</taxon>
        <taxon>Euheterodonta</taxon>
        <taxon>Imparidentia</taxon>
        <taxon>Neoheterodontei</taxon>
        <taxon>Myida</taxon>
        <taxon>Dreissenoidea</taxon>
        <taxon>Dreissenidae</taxon>
        <taxon>Dreissena</taxon>
    </lineage>
</organism>
<reference evidence="1" key="2">
    <citation type="submission" date="2020-11" db="EMBL/GenBank/DDBJ databases">
        <authorList>
            <person name="McCartney M.A."/>
            <person name="Auch B."/>
            <person name="Kono T."/>
            <person name="Mallez S."/>
            <person name="Becker A."/>
            <person name="Gohl D.M."/>
            <person name="Silverstein K.A.T."/>
            <person name="Koren S."/>
            <person name="Bechman K.B."/>
            <person name="Herman A."/>
            <person name="Abrahante J.E."/>
            <person name="Garbe J."/>
        </authorList>
    </citation>
    <scope>NUCLEOTIDE SEQUENCE</scope>
    <source>
        <strain evidence="1">Duluth1</strain>
        <tissue evidence="1">Whole animal</tissue>
    </source>
</reference>
<name>A0A9D3Z1R4_DREPO</name>
<dbReference type="PANTHER" id="PTHR46670">
    <property type="entry name" value="ENDO/EXONUCLEASE/PHOSPHATASE DOMAIN-CONTAINING PROTEIN"/>
    <property type="match status" value="1"/>
</dbReference>
<proteinExistence type="predicted"/>
<keyword evidence="2" id="KW-1185">Reference proteome</keyword>
<evidence type="ECO:0000313" key="2">
    <source>
        <dbReference type="Proteomes" id="UP000828390"/>
    </source>
</evidence>
<reference evidence="1" key="1">
    <citation type="journal article" date="2019" name="bioRxiv">
        <title>The Genome of the Zebra Mussel, Dreissena polymorpha: A Resource for Invasive Species Research.</title>
        <authorList>
            <person name="McCartney M.A."/>
            <person name="Auch B."/>
            <person name="Kono T."/>
            <person name="Mallez S."/>
            <person name="Zhang Y."/>
            <person name="Obille A."/>
            <person name="Becker A."/>
            <person name="Abrahante J.E."/>
            <person name="Garbe J."/>
            <person name="Badalamenti J.P."/>
            <person name="Herman A."/>
            <person name="Mangelson H."/>
            <person name="Liachko I."/>
            <person name="Sullivan S."/>
            <person name="Sone E.D."/>
            <person name="Koren S."/>
            <person name="Silverstein K.A.T."/>
            <person name="Beckman K.B."/>
            <person name="Gohl D.M."/>
        </authorList>
    </citation>
    <scope>NUCLEOTIDE SEQUENCE</scope>
    <source>
        <strain evidence="1">Duluth1</strain>
        <tissue evidence="1">Whole animal</tissue>
    </source>
</reference>
<gene>
    <name evidence="1" type="ORF">DPMN_071142</name>
</gene>
<accession>A0A9D3Z1R4</accession>